<dbReference type="SUPFAM" id="SSF51182">
    <property type="entry name" value="RmlC-like cupins"/>
    <property type="match status" value="1"/>
</dbReference>
<dbReference type="Pfam" id="PF06172">
    <property type="entry name" value="Cupin_5"/>
    <property type="match status" value="1"/>
</dbReference>
<dbReference type="RefSeq" id="WP_282000755.1">
    <property type="nucleotide sequence ID" value="NZ_AP027151.1"/>
</dbReference>
<dbReference type="PANTHER" id="PTHR33387:SF3">
    <property type="entry name" value="DUF985 DOMAIN-CONTAINING PROTEIN"/>
    <property type="match status" value="1"/>
</dbReference>
<feature type="domain" description="DUF1653" evidence="2">
    <location>
        <begin position="8"/>
        <end position="68"/>
    </location>
</feature>
<dbReference type="PANTHER" id="PTHR33387">
    <property type="entry name" value="RMLC-LIKE JELLY ROLL FOLD PROTEIN"/>
    <property type="match status" value="1"/>
</dbReference>
<dbReference type="InterPro" id="IPR039935">
    <property type="entry name" value="YML079W-like"/>
</dbReference>
<protein>
    <submittedName>
        <fullName evidence="3">Cupin</fullName>
    </submittedName>
</protein>
<organism evidence="3 4">
    <name type="scientific">Geotalea uraniireducens</name>
    <dbReference type="NCBI Taxonomy" id="351604"/>
    <lineage>
        <taxon>Bacteria</taxon>
        <taxon>Pseudomonadati</taxon>
        <taxon>Thermodesulfobacteriota</taxon>
        <taxon>Desulfuromonadia</taxon>
        <taxon>Geobacterales</taxon>
        <taxon>Geobacteraceae</taxon>
        <taxon>Geotalea</taxon>
    </lineage>
</organism>
<proteinExistence type="predicted"/>
<dbReference type="Proteomes" id="UP001317705">
    <property type="component" value="Chromosome"/>
</dbReference>
<reference evidence="3 4" key="1">
    <citation type="submission" date="2022-12" db="EMBL/GenBank/DDBJ databases">
        <title>Polyphasic characterization of Geotalea uranireducens NIT-SL11 newly isolated from a complex of sewage sludge and microbially reduced graphene oxide.</title>
        <authorList>
            <person name="Xie L."/>
            <person name="Yoshida N."/>
            <person name="Meng L."/>
        </authorList>
    </citation>
    <scope>NUCLEOTIDE SEQUENCE [LARGE SCALE GENOMIC DNA]</scope>
    <source>
        <strain evidence="3 4">NIT-SL11</strain>
    </source>
</reference>
<dbReference type="Gene3D" id="2.60.120.10">
    <property type="entry name" value="Jelly Rolls"/>
    <property type="match status" value="1"/>
</dbReference>
<keyword evidence="4" id="KW-1185">Reference proteome</keyword>
<name>A0ABN6VYQ7_9BACT</name>
<dbReference type="InterPro" id="IPR037135">
    <property type="entry name" value="DUF1653-like_dom_sf"/>
</dbReference>
<gene>
    <name evidence="3" type="ORF">GURASL_35840</name>
</gene>
<evidence type="ECO:0000313" key="4">
    <source>
        <dbReference type="Proteomes" id="UP001317705"/>
    </source>
</evidence>
<dbReference type="CDD" id="cd06121">
    <property type="entry name" value="cupin_YML079wp"/>
    <property type="match status" value="1"/>
</dbReference>
<dbReference type="InterPro" id="IPR023387">
    <property type="entry name" value="DUF1653-like_dom"/>
</dbReference>
<dbReference type="InterPro" id="IPR014710">
    <property type="entry name" value="RmlC-like_jellyroll"/>
</dbReference>
<feature type="domain" description="DUF985" evidence="1">
    <location>
        <begin position="83"/>
        <end position="218"/>
    </location>
</feature>
<dbReference type="Gene3D" id="2.30.30.320">
    <property type="entry name" value="DUF1653-like domain"/>
    <property type="match status" value="1"/>
</dbReference>
<dbReference type="InterPro" id="IPR011051">
    <property type="entry name" value="RmlC_Cupin_sf"/>
</dbReference>
<evidence type="ECO:0000313" key="3">
    <source>
        <dbReference type="EMBL" id="BDV44661.1"/>
    </source>
</evidence>
<dbReference type="EMBL" id="AP027151">
    <property type="protein sequence ID" value="BDV44661.1"/>
    <property type="molecule type" value="Genomic_DNA"/>
</dbReference>
<dbReference type="Pfam" id="PF07866">
    <property type="entry name" value="DUF1653"/>
    <property type="match status" value="1"/>
</dbReference>
<accession>A0ABN6VYQ7</accession>
<evidence type="ECO:0000259" key="2">
    <source>
        <dbReference type="Pfam" id="PF07866"/>
    </source>
</evidence>
<dbReference type="InterPro" id="IPR009327">
    <property type="entry name" value="Cupin_DUF985"/>
</dbReference>
<sequence length="242" mass="26314">MDWQPAPGLYRHYKGGEYRVIGIARHSETDEPLVVYRCLAADGSLWVRPLAMFGETVTVNGVAQPRFRLIAADHPTGVTAAGLIDSLGLARHPEGGWYRETYRASGSIPGHLLPEPFAGERSYATAIYFLLERGDVSALHRLRSDELWHFHAGAPLTVHVITPGGDYYSLRLGSEPAAGETFQAAVPAGCWFGAETAGAYSLVGCTVAPGFDFADFELGHRAELLRRFPAHAGIIRRLTPAD</sequence>
<evidence type="ECO:0000259" key="1">
    <source>
        <dbReference type="Pfam" id="PF06172"/>
    </source>
</evidence>